<sequence length="101" mass="10605">MQSYVATVREAGGDLPDSVQPPSYDAVACRMRYAELDLRSCRALSGCPTSPSSPADPSETAPAAAAVPRGERMKESDLDCADGHGVLDVHALRCRLIAGES</sequence>
<feature type="region of interest" description="Disordered" evidence="1">
    <location>
        <begin position="47"/>
        <end position="72"/>
    </location>
</feature>
<dbReference type="EMBL" id="HBIR01034149">
    <property type="protein sequence ID" value="CAE0564442.1"/>
    <property type="molecule type" value="Transcribed_RNA"/>
</dbReference>
<reference evidence="2" key="1">
    <citation type="submission" date="2021-01" db="EMBL/GenBank/DDBJ databases">
        <authorList>
            <person name="Corre E."/>
            <person name="Pelletier E."/>
            <person name="Niang G."/>
            <person name="Scheremetjew M."/>
            <person name="Finn R."/>
            <person name="Kale V."/>
            <person name="Holt S."/>
            <person name="Cochrane G."/>
            <person name="Meng A."/>
            <person name="Brown T."/>
            <person name="Cohen L."/>
        </authorList>
    </citation>
    <scope>NUCLEOTIDE SEQUENCE</scope>
    <source>
        <strain evidence="2">379</strain>
    </source>
</reference>
<gene>
    <name evidence="2" type="ORF">EHUX00137_LOCUS26587</name>
</gene>
<name>A0A7S3WMH4_EMIHU</name>
<proteinExistence type="predicted"/>
<evidence type="ECO:0000313" key="2">
    <source>
        <dbReference type="EMBL" id="CAE0564442.1"/>
    </source>
</evidence>
<accession>A0A7S3WMH4</accession>
<evidence type="ECO:0000256" key="1">
    <source>
        <dbReference type="SAM" id="MobiDB-lite"/>
    </source>
</evidence>
<dbReference type="AlphaFoldDB" id="A0A7S3WMH4"/>
<feature type="compositionally biased region" description="Low complexity" evidence="1">
    <location>
        <begin position="48"/>
        <end position="68"/>
    </location>
</feature>
<organism evidence="2">
    <name type="scientific">Emiliania huxleyi</name>
    <name type="common">Coccolithophore</name>
    <name type="synonym">Pontosphaera huxleyi</name>
    <dbReference type="NCBI Taxonomy" id="2903"/>
    <lineage>
        <taxon>Eukaryota</taxon>
        <taxon>Haptista</taxon>
        <taxon>Haptophyta</taxon>
        <taxon>Prymnesiophyceae</taxon>
        <taxon>Isochrysidales</taxon>
        <taxon>Noelaerhabdaceae</taxon>
        <taxon>Emiliania</taxon>
    </lineage>
</organism>
<protein>
    <submittedName>
        <fullName evidence="2">Uncharacterized protein</fullName>
    </submittedName>
</protein>